<evidence type="ECO:0000256" key="11">
    <source>
        <dbReference type="ARBA" id="ARBA00023033"/>
    </source>
</evidence>
<evidence type="ECO:0000313" key="16">
    <source>
        <dbReference type="Proteomes" id="UP001203297"/>
    </source>
</evidence>
<sequence>MYLNALGQSILVINSLKSAAELLDQRTSIYSSRPRLIMGHEVLAGGLFTAFLPYGDLWRRARRAAHQGLTKLAVRKYDTILRKESVLLASALLKNPEAFKKHFERSAASSIMSILYNYPTLETEYDKTLKEIHSFIERMSRAAAPGEYLVELFPWMMYIPERFAKWKYEGRRYFTQHTTMFESLFNQVRDDISNGSERPSMSATLIKNPDRNGLSNREMAWLVGTLYSAGAETTSTTMDWWALAMIANPEVQKHAQAELDAVVGRSRAPTFSDAPHLPYIQAMVKETLRWRPALPLALPHTTTEDDWYNGMFIPKGTMCLANLWHCHHDPAYYGDDAASFNPQRFLDAEGKLIPGSAETRDEGHGTYGFGRRACVGKHVANESLFIYMATILWAAKLERVRDQHGYEVPLDMVAFVDTGMVFKPVPYSCQITPRFPEVPSILEEEKENLKT</sequence>
<dbReference type="EMBL" id="WTXG01000030">
    <property type="protein sequence ID" value="KAI0298080.1"/>
    <property type="molecule type" value="Genomic_DNA"/>
</dbReference>
<evidence type="ECO:0000256" key="9">
    <source>
        <dbReference type="ARBA" id="ARBA00023002"/>
    </source>
</evidence>
<dbReference type="GO" id="GO:0004497">
    <property type="term" value="F:monooxygenase activity"/>
    <property type="evidence" value="ECO:0007669"/>
    <property type="project" value="UniProtKB-KW"/>
</dbReference>
<comment type="subcellular location">
    <subcellularLocation>
        <location evidence="2">Membrane</location>
    </subcellularLocation>
</comment>
<dbReference type="CDD" id="cd11065">
    <property type="entry name" value="CYP64-like"/>
    <property type="match status" value="1"/>
</dbReference>
<proteinExistence type="inferred from homology"/>
<accession>A0AAD4M381</accession>
<dbReference type="PRINTS" id="PR00385">
    <property type="entry name" value="P450"/>
</dbReference>
<evidence type="ECO:0000313" key="15">
    <source>
        <dbReference type="EMBL" id="KAI0298080.1"/>
    </source>
</evidence>
<evidence type="ECO:0000256" key="12">
    <source>
        <dbReference type="ARBA" id="ARBA00023136"/>
    </source>
</evidence>
<dbReference type="EMBL" id="WTXG01000129">
    <property type="protein sequence ID" value="KAI0292197.1"/>
    <property type="molecule type" value="Genomic_DNA"/>
</dbReference>
<keyword evidence="6" id="KW-0812">Transmembrane</keyword>
<evidence type="ECO:0000256" key="2">
    <source>
        <dbReference type="ARBA" id="ARBA00004370"/>
    </source>
</evidence>
<evidence type="ECO:0000256" key="3">
    <source>
        <dbReference type="ARBA" id="ARBA00005179"/>
    </source>
</evidence>
<keyword evidence="10 13" id="KW-0408">Iron</keyword>
<dbReference type="GO" id="GO:0016705">
    <property type="term" value="F:oxidoreductase activity, acting on paired donors, with incorporation or reduction of molecular oxygen"/>
    <property type="evidence" value="ECO:0007669"/>
    <property type="project" value="InterPro"/>
</dbReference>
<evidence type="ECO:0000256" key="13">
    <source>
        <dbReference type="PIRSR" id="PIRSR602401-1"/>
    </source>
</evidence>
<dbReference type="AlphaFoldDB" id="A0AAD4M381"/>
<feature type="binding site" description="axial binding residue" evidence="13">
    <location>
        <position position="374"/>
    </location>
    <ligand>
        <name>heme</name>
        <dbReference type="ChEBI" id="CHEBI:30413"/>
    </ligand>
    <ligandPart>
        <name>Fe</name>
        <dbReference type="ChEBI" id="CHEBI:18248"/>
    </ligandPart>
</feature>
<evidence type="ECO:0000256" key="5">
    <source>
        <dbReference type="ARBA" id="ARBA00022617"/>
    </source>
</evidence>
<evidence type="ECO:0000256" key="10">
    <source>
        <dbReference type="ARBA" id="ARBA00023004"/>
    </source>
</evidence>
<comment type="pathway">
    <text evidence="3">Secondary metabolite biosynthesis.</text>
</comment>
<comment type="similarity">
    <text evidence="4">Belongs to the cytochrome P450 family.</text>
</comment>
<keyword evidence="9" id="KW-0560">Oxidoreductase</keyword>
<dbReference type="InterPro" id="IPR050364">
    <property type="entry name" value="Cytochrome_P450_fung"/>
</dbReference>
<dbReference type="Proteomes" id="UP001203297">
    <property type="component" value="Unassembled WGS sequence"/>
</dbReference>
<dbReference type="InterPro" id="IPR002401">
    <property type="entry name" value="Cyt_P450_E_grp-I"/>
</dbReference>
<evidence type="ECO:0000256" key="4">
    <source>
        <dbReference type="ARBA" id="ARBA00010617"/>
    </source>
</evidence>
<dbReference type="SUPFAM" id="SSF48264">
    <property type="entry name" value="Cytochrome P450"/>
    <property type="match status" value="1"/>
</dbReference>
<dbReference type="GO" id="GO:0005506">
    <property type="term" value="F:iron ion binding"/>
    <property type="evidence" value="ECO:0007669"/>
    <property type="project" value="InterPro"/>
</dbReference>
<comment type="cofactor">
    <cofactor evidence="1 13">
        <name>heme</name>
        <dbReference type="ChEBI" id="CHEBI:30413"/>
    </cofactor>
</comment>
<protein>
    <submittedName>
        <fullName evidence="15">Cytochrome P450</fullName>
    </submittedName>
</protein>
<name>A0AAD4M381_9AGAM</name>
<evidence type="ECO:0000256" key="6">
    <source>
        <dbReference type="ARBA" id="ARBA00022692"/>
    </source>
</evidence>
<dbReference type="PRINTS" id="PR00463">
    <property type="entry name" value="EP450I"/>
</dbReference>
<dbReference type="GO" id="GO:0020037">
    <property type="term" value="F:heme binding"/>
    <property type="evidence" value="ECO:0007669"/>
    <property type="project" value="InterPro"/>
</dbReference>
<gene>
    <name evidence="15" type="ORF">B0F90DRAFT_1734691</name>
    <name evidence="14" type="ORF">B0F90DRAFT_1771729</name>
</gene>
<dbReference type="InterPro" id="IPR036396">
    <property type="entry name" value="Cyt_P450_sf"/>
</dbReference>
<keyword evidence="12" id="KW-0472">Membrane</keyword>
<keyword evidence="5 13" id="KW-0349">Heme</keyword>
<keyword evidence="7 13" id="KW-0479">Metal-binding</keyword>
<evidence type="ECO:0000256" key="1">
    <source>
        <dbReference type="ARBA" id="ARBA00001971"/>
    </source>
</evidence>
<evidence type="ECO:0000313" key="14">
    <source>
        <dbReference type="EMBL" id="KAI0292197.1"/>
    </source>
</evidence>
<dbReference type="PANTHER" id="PTHR46300:SF2">
    <property type="entry name" value="CYTOCHROME P450 MONOOXYGENASE ALNH-RELATED"/>
    <property type="match status" value="1"/>
</dbReference>
<dbReference type="Pfam" id="PF00067">
    <property type="entry name" value="p450"/>
    <property type="match status" value="1"/>
</dbReference>
<dbReference type="GO" id="GO:0016020">
    <property type="term" value="C:membrane"/>
    <property type="evidence" value="ECO:0007669"/>
    <property type="project" value="UniProtKB-SubCell"/>
</dbReference>
<evidence type="ECO:0000256" key="8">
    <source>
        <dbReference type="ARBA" id="ARBA00022989"/>
    </source>
</evidence>
<dbReference type="PANTHER" id="PTHR46300">
    <property type="entry name" value="P450, PUTATIVE (EUROFUNG)-RELATED-RELATED"/>
    <property type="match status" value="1"/>
</dbReference>
<evidence type="ECO:0000256" key="7">
    <source>
        <dbReference type="ARBA" id="ARBA00022723"/>
    </source>
</evidence>
<dbReference type="InterPro" id="IPR001128">
    <property type="entry name" value="Cyt_P450"/>
</dbReference>
<reference evidence="15" key="1">
    <citation type="journal article" date="2022" name="New Phytol.">
        <title>Evolutionary transition to the ectomycorrhizal habit in the genomes of a hyperdiverse lineage of mushroom-forming fungi.</title>
        <authorList>
            <person name="Looney B."/>
            <person name="Miyauchi S."/>
            <person name="Morin E."/>
            <person name="Drula E."/>
            <person name="Courty P.E."/>
            <person name="Kohler A."/>
            <person name="Kuo A."/>
            <person name="LaButti K."/>
            <person name="Pangilinan J."/>
            <person name="Lipzen A."/>
            <person name="Riley R."/>
            <person name="Andreopoulos W."/>
            <person name="He G."/>
            <person name="Johnson J."/>
            <person name="Nolan M."/>
            <person name="Tritt A."/>
            <person name="Barry K.W."/>
            <person name="Grigoriev I.V."/>
            <person name="Nagy L.G."/>
            <person name="Hibbett D."/>
            <person name="Henrissat B."/>
            <person name="Matheny P.B."/>
            <person name="Labbe J."/>
            <person name="Martin F.M."/>
        </authorList>
    </citation>
    <scope>NUCLEOTIDE SEQUENCE</scope>
    <source>
        <strain evidence="15">BPL690</strain>
    </source>
</reference>
<comment type="caution">
    <text evidence="15">The sequence shown here is derived from an EMBL/GenBank/DDBJ whole genome shotgun (WGS) entry which is preliminary data.</text>
</comment>
<keyword evidence="11" id="KW-0503">Monooxygenase</keyword>
<organism evidence="15 16">
    <name type="scientific">Multifurca ochricompacta</name>
    <dbReference type="NCBI Taxonomy" id="376703"/>
    <lineage>
        <taxon>Eukaryota</taxon>
        <taxon>Fungi</taxon>
        <taxon>Dikarya</taxon>
        <taxon>Basidiomycota</taxon>
        <taxon>Agaricomycotina</taxon>
        <taxon>Agaricomycetes</taxon>
        <taxon>Russulales</taxon>
        <taxon>Russulaceae</taxon>
        <taxon>Multifurca</taxon>
    </lineage>
</organism>
<keyword evidence="8" id="KW-1133">Transmembrane helix</keyword>
<dbReference type="Gene3D" id="1.10.630.10">
    <property type="entry name" value="Cytochrome P450"/>
    <property type="match status" value="1"/>
</dbReference>
<keyword evidence="16" id="KW-1185">Reference proteome</keyword>